<gene>
    <name evidence="2" type="ORF">BU607_02805</name>
</gene>
<dbReference type="InterPro" id="IPR016977">
    <property type="entry name" value="ComGF"/>
</dbReference>
<evidence type="ECO:0000256" key="1">
    <source>
        <dbReference type="SAM" id="Phobius"/>
    </source>
</evidence>
<dbReference type="Proteomes" id="UP000242694">
    <property type="component" value="Unassembled WGS sequence"/>
</dbReference>
<evidence type="ECO:0000313" key="2">
    <source>
        <dbReference type="EMBL" id="PTH19143.1"/>
    </source>
</evidence>
<evidence type="ECO:0000313" key="3">
    <source>
        <dbReference type="Proteomes" id="UP000242694"/>
    </source>
</evidence>
<keyword evidence="1" id="KW-1133">Transmembrane helix</keyword>
<reference evidence="2 3" key="1">
    <citation type="journal article" date="2016" name="Front. Microbiol.">
        <title>Comprehensive Phylogenetic Analysis of Bovine Non-aureus Staphylococci Species Based on Whole-Genome Sequencing.</title>
        <authorList>
            <person name="Naushad S."/>
            <person name="Barkema H.W."/>
            <person name="Luby C."/>
            <person name="Condas L.A."/>
            <person name="Nobrega D.B."/>
            <person name="Carson D.A."/>
            <person name="De Buck J."/>
        </authorList>
    </citation>
    <scope>NUCLEOTIDE SEQUENCE [LARGE SCALE GENOMIC DNA]</scope>
    <source>
        <strain evidence="2 3">SNUC 993</strain>
    </source>
</reference>
<feature type="transmembrane region" description="Helical" evidence="1">
    <location>
        <begin position="35"/>
        <end position="56"/>
    </location>
</feature>
<protein>
    <submittedName>
        <fullName evidence="2">Competence protein</fullName>
    </submittedName>
</protein>
<name>A0ABX5IJ03_9STAP</name>
<keyword evidence="3" id="KW-1185">Reference proteome</keyword>
<dbReference type="EMBL" id="PZDI01000007">
    <property type="protein sequence ID" value="PTH19143.1"/>
    <property type="molecule type" value="Genomic_DNA"/>
</dbReference>
<comment type="caution">
    <text evidence="2">The sequence shown here is derived from an EMBL/GenBank/DDBJ whole genome shotgun (WGS) entry which is preliminary data.</text>
</comment>
<dbReference type="NCBIfam" id="NF041002">
    <property type="entry name" value="pilin_ComGF"/>
    <property type="match status" value="1"/>
</dbReference>
<keyword evidence="1" id="KW-0812">Transmembrane</keyword>
<accession>A0ABX5IJ03</accession>
<dbReference type="RefSeq" id="WP_107392074.1">
    <property type="nucleotide sequence ID" value="NZ_JAHCOE010000001.1"/>
</dbReference>
<organism evidence="2 3">
    <name type="scientific">Staphylococcus auricularis</name>
    <dbReference type="NCBI Taxonomy" id="29379"/>
    <lineage>
        <taxon>Bacteria</taxon>
        <taxon>Bacillati</taxon>
        <taxon>Bacillota</taxon>
        <taxon>Bacilli</taxon>
        <taxon>Bacillales</taxon>
        <taxon>Staphylococcaceae</taxon>
        <taxon>Staphylococcus</taxon>
    </lineage>
</organism>
<proteinExistence type="predicted"/>
<dbReference type="Pfam" id="PF15980">
    <property type="entry name" value="ComGF"/>
    <property type="match status" value="1"/>
</dbReference>
<sequence>MIYTTFTKAISVIASNISLKIKSIVQNLRYPGFTYIELLLVLFVTSLILTMVPPLIQSTAFFNTRLNSHAEVDLAFFARDVTADLLEADNKTVEIKDKGRSLVFKKQKDTVKYTFKNKKIIKMVNNDGNITLLNRINVFNVSRDGKLIVIKVTLLEKGGSYSKTIYL</sequence>
<keyword evidence="1" id="KW-0472">Membrane</keyword>